<evidence type="ECO:0000256" key="2">
    <source>
        <dbReference type="PROSITE-ProRule" id="PRU00703"/>
    </source>
</evidence>
<dbReference type="InterPro" id="IPR051257">
    <property type="entry name" value="Diverse_CBS-Domain"/>
</dbReference>
<dbReference type="InterPro" id="IPR005105">
    <property type="entry name" value="GlnD_Uridyltrans_N"/>
</dbReference>
<organism evidence="4 5">
    <name type="scientific">Caldovatus aquaticus</name>
    <dbReference type="NCBI Taxonomy" id="2865671"/>
    <lineage>
        <taxon>Bacteria</taxon>
        <taxon>Pseudomonadati</taxon>
        <taxon>Pseudomonadota</taxon>
        <taxon>Alphaproteobacteria</taxon>
        <taxon>Acetobacterales</taxon>
        <taxon>Roseomonadaceae</taxon>
        <taxon>Caldovatus</taxon>
    </lineage>
</organism>
<feature type="domain" description="CBS" evidence="3">
    <location>
        <begin position="19"/>
        <end position="75"/>
    </location>
</feature>
<dbReference type="InterPro" id="IPR018821">
    <property type="entry name" value="DUF294_put_nucleoTrafse_sb-bd"/>
</dbReference>
<evidence type="ECO:0000313" key="4">
    <source>
        <dbReference type="EMBL" id="MBW8269189.1"/>
    </source>
</evidence>
<gene>
    <name evidence="4" type="ORF">K1J50_06770</name>
</gene>
<dbReference type="SMART" id="SM00116">
    <property type="entry name" value="CBS"/>
    <property type="match status" value="2"/>
</dbReference>
<name>A0ABS7F0U7_9PROT</name>
<dbReference type="Pfam" id="PF10335">
    <property type="entry name" value="DUF294_C"/>
    <property type="match status" value="1"/>
</dbReference>
<keyword evidence="1 2" id="KW-0129">CBS domain</keyword>
<sequence>MPAPSSPAAALTRRVAEAMAPPPPGLPPDTPLGVALATMRAAGASALFALDAAGRPVGILTEQDVLRRVAGLLPLEAPLSAAMSAPVIACRAHEHLWRALALLRARGLRHLPVLDAAGRCVGVLGREALLVATAGWRIAHLDALAGDDAAVKRAQAGLAGSLLAEGVPAAEIVGLVSGINADLHRRVLERVLAAQPTPPPVPFTLLLMGSIGRGESLLRPDQDNGLILADYPDAEHDRVDAWFRPFAEALNAALDAAGFPLCKGGVMARNPLWRKTLPQWREQFALWTRRRAGAALLFADIAFDFAAAAEAWPEGGGALTDEAGEVRTAWGEAAPAPLLRAHLHALLRAAPALLHALAAQDARLGVGLTLWGGFADDEPGPGRRTDLKLHGLMPLVAAARLLALRHGVTHSGTAARLAGLAALGVLGGAEAAELEEARGVLLDALLRQQLADHAEGRLPGNLVDTAALDRAARTRLREALRTVRSFSRTALATFSGSPW</sequence>
<dbReference type="InterPro" id="IPR000644">
    <property type="entry name" value="CBS_dom"/>
</dbReference>
<dbReference type="SUPFAM" id="SSF54631">
    <property type="entry name" value="CBS-domain pair"/>
    <property type="match status" value="1"/>
</dbReference>
<keyword evidence="5" id="KW-1185">Reference proteome</keyword>
<dbReference type="Pfam" id="PF03445">
    <property type="entry name" value="DUF294"/>
    <property type="match status" value="1"/>
</dbReference>
<evidence type="ECO:0000256" key="1">
    <source>
        <dbReference type="ARBA" id="ARBA00023122"/>
    </source>
</evidence>
<dbReference type="CDD" id="cd05401">
    <property type="entry name" value="NT_GlnE_GlnD_like"/>
    <property type="match status" value="1"/>
</dbReference>
<dbReference type="Pfam" id="PF00571">
    <property type="entry name" value="CBS"/>
    <property type="match status" value="2"/>
</dbReference>
<reference evidence="4 5" key="1">
    <citation type="submission" date="2021-08" db="EMBL/GenBank/DDBJ databases">
        <title>Caldovatus sediminis gen. nov., sp. nov., a moderately thermophilic bacterium isolated from a hot spring.</title>
        <authorList>
            <person name="Hu C.-J."/>
            <person name="Li W.-J."/>
            <person name="Xian W.-D."/>
        </authorList>
    </citation>
    <scope>NUCLEOTIDE SEQUENCE [LARGE SCALE GENOMIC DNA]</scope>
    <source>
        <strain evidence="4 5">SYSU G05006</strain>
    </source>
</reference>
<protein>
    <submittedName>
        <fullName evidence="4">CBS domain-containing protein</fullName>
    </submittedName>
</protein>
<dbReference type="RefSeq" id="WP_220116946.1">
    <property type="nucleotide sequence ID" value="NZ_JAHZUY010000011.1"/>
</dbReference>
<dbReference type="EMBL" id="JAHZUY010000011">
    <property type="protein sequence ID" value="MBW8269189.1"/>
    <property type="molecule type" value="Genomic_DNA"/>
</dbReference>
<comment type="caution">
    <text evidence="4">The sequence shown here is derived from an EMBL/GenBank/DDBJ whole genome shotgun (WGS) entry which is preliminary data.</text>
</comment>
<feature type="domain" description="CBS" evidence="3">
    <location>
        <begin position="83"/>
        <end position="143"/>
    </location>
</feature>
<evidence type="ECO:0000259" key="3">
    <source>
        <dbReference type="PROSITE" id="PS51371"/>
    </source>
</evidence>
<dbReference type="Proteomes" id="UP001519924">
    <property type="component" value="Unassembled WGS sequence"/>
</dbReference>
<evidence type="ECO:0000313" key="5">
    <source>
        <dbReference type="Proteomes" id="UP001519924"/>
    </source>
</evidence>
<accession>A0ABS7F0U7</accession>
<dbReference type="Gene3D" id="3.10.580.10">
    <property type="entry name" value="CBS-domain"/>
    <property type="match status" value="1"/>
</dbReference>
<dbReference type="InterPro" id="IPR046342">
    <property type="entry name" value="CBS_dom_sf"/>
</dbReference>
<dbReference type="PANTHER" id="PTHR43080">
    <property type="entry name" value="CBS DOMAIN-CONTAINING PROTEIN CBSX3, MITOCHONDRIAL"/>
    <property type="match status" value="1"/>
</dbReference>
<dbReference type="PANTHER" id="PTHR43080:SF2">
    <property type="entry name" value="CBS DOMAIN-CONTAINING PROTEIN"/>
    <property type="match status" value="1"/>
</dbReference>
<proteinExistence type="predicted"/>
<dbReference type="PROSITE" id="PS51371">
    <property type="entry name" value="CBS"/>
    <property type="match status" value="2"/>
</dbReference>